<dbReference type="EMBL" id="VSZS01000058">
    <property type="protein sequence ID" value="TYR33779.1"/>
    <property type="molecule type" value="Genomic_DNA"/>
</dbReference>
<gene>
    <name evidence="2" type="ORF">FY036_06945</name>
</gene>
<feature type="transmembrane region" description="Helical" evidence="1">
    <location>
        <begin position="40"/>
        <end position="62"/>
    </location>
</feature>
<evidence type="ECO:0000256" key="1">
    <source>
        <dbReference type="SAM" id="Phobius"/>
    </source>
</evidence>
<organism evidence="2 3">
    <name type="scientific">Neoaquamicrobium microcysteis</name>
    <dbReference type="NCBI Taxonomy" id="2682781"/>
    <lineage>
        <taxon>Bacteria</taxon>
        <taxon>Pseudomonadati</taxon>
        <taxon>Pseudomonadota</taxon>
        <taxon>Alphaproteobacteria</taxon>
        <taxon>Hyphomicrobiales</taxon>
        <taxon>Phyllobacteriaceae</taxon>
        <taxon>Neoaquamicrobium</taxon>
    </lineage>
</organism>
<feature type="transmembrane region" description="Helical" evidence="1">
    <location>
        <begin position="74"/>
        <end position="95"/>
    </location>
</feature>
<keyword evidence="3" id="KW-1185">Reference proteome</keyword>
<keyword evidence="1" id="KW-0812">Transmembrane</keyword>
<dbReference type="AlphaFoldDB" id="A0A5D4H176"/>
<accession>A0A5D4H176</accession>
<evidence type="ECO:0000313" key="2">
    <source>
        <dbReference type="EMBL" id="TYR33779.1"/>
    </source>
</evidence>
<name>A0A5D4H176_9HYPH</name>
<keyword evidence="1" id="KW-1133">Transmembrane helix</keyword>
<evidence type="ECO:0000313" key="3">
    <source>
        <dbReference type="Proteomes" id="UP000323258"/>
    </source>
</evidence>
<dbReference type="RefSeq" id="WP_148913987.1">
    <property type="nucleotide sequence ID" value="NZ_VSZS01000058.1"/>
</dbReference>
<proteinExistence type="predicted"/>
<protein>
    <submittedName>
        <fullName evidence="2">Uncharacterized protein</fullName>
    </submittedName>
</protein>
<sequence length="168" mass="17191">MHKILITSLSVYWTVVFALAASGAGTLSAAGLEQAGLGDATLAIANALVAALFLWTAIATWARVPGAPSGGYDDVARVAFTAASLVLSAAALVEGLGGEQVSPMIGIKFAALAASYLVIRMEERAGEQEPAVVDYSYAVARRLAVGAAHGSMLSRLTRRGPDTAENEG</sequence>
<dbReference type="Proteomes" id="UP000323258">
    <property type="component" value="Unassembled WGS sequence"/>
</dbReference>
<reference evidence="2 3" key="2">
    <citation type="submission" date="2019-09" db="EMBL/GenBank/DDBJ databases">
        <title>Mesorhizobium sp. MaA-C15 isolated from Microcystis aeruginosa.</title>
        <authorList>
            <person name="Jeong S.E."/>
            <person name="Jin H.M."/>
            <person name="Jeon C.O."/>
        </authorList>
    </citation>
    <scope>NUCLEOTIDE SEQUENCE [LARGE SCALE GENOMIC DNA]</scope>
    <source>
        <strain evidence="2 3">MaA-C15</strain>
    </source>
</reference>
<keyword evidence="1" id="KW-0472">Membrane</keyword>
<comment type="caution">
    <text evidence="2">The sequence shown here is derived from an EMBL/GenBank/DDBJ whole genome shotgun (WGS) entry which is preliminary data.</text>
</comment>
<feature type="transmembrane region" description="Helical" evidence="1">
    <location>
        <begin position="101"/>
        <end position="119"/>
    </location>
</feature>
<reference evidence="2 3" key="1">
    <citation type="submission" date="2019-08" db="EMBL/GenBank/DDBJ databases">
        <authorList>
            <person name="Seo Y.L."/>
        </authorList>
    </citation>
    <scope>NUCLEOTIDE SEQUENCE [LARGE SCALE GENOMIC DNA]</scope>
    <source>
        <strain evidence="2 3">MaA-C15</strain>
    </source>
</reference>